<dbReference type="Proteomes" id="UP000054843">
    <property type="component" value="Unassembled WGS sequence"/>
</dbReference>
<evidence type="ECO:0000313" key="2">
    <source>
        <dbReference type="Proteomes" id="UP000054843"/>
    </source>
</evidence>
<keyword evidence="2" id="KW-1185">Reference proteome</keyword>
<protein>
    <submittedName>
        <fullName evidence="1">Uncharacterized protein</fullName>
    </submittedName>
</protein>
<reference evidence="1 2" key="1">
    <citation type="submission" date="2015-01" db="EMBL/GenBank/DDBJ databases">
        <title>Evolution of Trichinella species and genotypes.</title>
        <authorList>
            <person name="Korhonen P.K."/>
            <person name="Edoardo P."/>
            <person name="Giuseppe L.R."/>
            <person name="Gasser R.B."/>
        </authorList>
    </citation>
    <scope>NUCLEOTIDE SEQUENCE [LARGE SCALE GENOMIC DNA]</scope>
    <source>
        <strain evidence="1">ISS1980</strain>
    </source>
</reference>
<accession>A0A0V1MYJ4</accession>
<gene>
    <name evidence="1" type="ORF">T10_356</name>
</gene>
<evidence type="ECO:0000313" key="1">
    <source>
        <dbReference type="EMBL" id="KRZ76825.1"/>
    </source>
</evidence>
<proteinExistence type="predicted"/>
<name>A0A0V1MYJ4_9BILA</name>
<sequence length="110" mass="12315">MKHVAWLTGCLSKLLPICYSVEKNKEKKLKALFSGLTEPQQCLLLLLLVLLRRRTFYKCSSEHSVVPAPLAELNDSCKAMLGPISAALLLKMTNMPVGKRFNEPHAPPFH</sequence>
<comment type="caution">
    <text evidence="1">The sequence shown here is derived from an EMBL/GenBank/DDBJ whole genome shotgun (WGS) entry which is preliminary data.</text>
</comment>
<organism evidence="1 2">
    <name type="scientific">Trichinella papuae</name>
    <dbReference type="NCBI Taxonomy" id="268474"/>
    <lineage>
        <taxon>Eukaryota</taxon>
        <taxon>Metazoa</taxon>
        <taxon>Ecdysozoa</taxon>
        <taxon>Nematoda</taxon>
        <taxon>Enoplea</taxon>
        <taxon>Dorylaimia</taxon>
        <taxon>Trichinellida</taxon>
        <taxon>Trichinellidae</taxon>
        <taxon>Trichinella</taxon>
    </lineage>
</organism>
<dbReference type="AlphaFoldDB" id="A0A0V1MYJ4"/>
<dbReference type="EMBL" id="JYDO01000025">
    <property type="protein sequence ID" value="KRZ76825.1"/>
    <property type="molecule type" value="Genomic_DNA"/>
</dbReference>